<dbReference type="SUPFAM" id="SSF56112">
    <property type="entry name" value="Protein kinase-like (PK-like)"/>
    <property type="match status" value="1"/>
</dbReference>
<dbReference type="Pfam" id="PF01636">
    <property type="entry name" value="APH"/>
    <property type="match status" value="1"/>
</dbReference>
<evidence type="ECO:0000313" key="6">
    <source>
        <dbReference type="Proteomes" id="UP000285860"/>
    </source>
</evidence>
<feature type="domain" description="Aminoglycoside phosphotransferase" evidence="2">
    <location>
        <begin position="70"/>
        <end position="276"/>
    </location>
</feature>
<evidence type="ECO:0000256" key="1">
    <source>
        <dbReference type="SAM" id="MobiDB-lite"/>
    </source>
</evidence>
<dbReference type="Proteomes" id="UP000285084">
    <property type="component" value="Unassembled WGS sequence"/>
</dbReference>
<dbReference type="PANTHER" id="PTHR21310">
    <property type="entry name" value="AMINOGLYCOSIDE PHOSPHOTRANSFERASE-RELATED-RELATED"/>
    <property type="match status" value="1"/>
</dbReference>
<evidence type="ECO:0000313" key="3">
    <source>
        <dbReference type="EMBL" id="RKK66394.1"/>
    </source>
</evidence>
<dbReference type="Gene3D" id="3.90.1200.10">
    <property type="match status" value="1"/>
</dbReference>
<dbReference type="InterPro" id="IPR011009">
    <property type="entry name" value="Kinase-like_dom_sf"/>
</dbReference>
<dbReference type="EMBL" id="MRCX01000297">
    <property type="protein sequence ID" value="RKK66394.1"/>
    <property type="molecule type" value="Genomic_DNA"/>
</dbReference>
<dbReference type="CDD" id="cd05120">
    <property type="entry name" value="APH_ChoK_like"/>
    <property type="match status" value="1"/>
</dbReference>
<dbReference type="VEuPathDB" id="FungiDB:FOC4_g10005867"/>
<dbReference type="VEuPathDB" id="FungiDB:FOC1_g10005588"/>
<evidence type="ECO:0000259" key="2">
    <source>
        <dbReference type="Pfam" id="PF01636"/>
    </source>
</evidence>
<evidence type="ECO:0000313" key="4">
    <source>
        <dbReference type="EMBL" id="RKK92162.1"/>
    </source>
</evidence>
<dbReference type="AlphaFoldDB" id="A0A420MFA5"/>
<name>A0A420MFA5_FUSOX</name>
<dbReference type="VEuPathDB" id="FungiDB:FOZG_17908"/>
<dbReference type="EMBL" id="MRCY01000200">
    <property type="protein sequence ID" value="RKK92162.1"/>
    <property type="molecule type" value="Genomic_DNA"/>
</dbReference>
<feature type="region of interest" description="Disordered" evidence="1">
    <location>
        <begin position="138"/>
        <end position="158"/>
    </location>
</feature>
<dbReference type="PANTHER" id="PTHR21310:SF55">
    <property type="entry name" value="AMINOGLYCOSIDE PHOSPHOTRANSFERASE DOMAIN-CONTAINING PROTEIN"/>
    <property type="match status" value="1"/>
</dbReference>
<dbReference type="InterPro" id="IPR051678">
    <property type="entry name" value="AGP_Transferase"/>
</dbReference>
<dbReference type="Proteomes" id="UP000285860">
    <property type="component" value="Unassembled WGS sequence"/>
</dbReference>
<dbReference type="VEuPathDB" id="FungiDB:FOIG_10535"/>
<dbReference type="VEuPathDB" id="FungiDB:HZS61_004485"/>
<dbReference type="VEuPathDB" id="FungiDB:FOXG_15121"/>
<organism evidence="3 5">
    <name type="scientific">Fusarium oxysporum</name>
    <name type="common">Fusarium vascular wilt</name>
    <dbReference type="NCBI Taxonomy" id="5507"/>
    <lineage>
        <taxon>Eukaryota</taxon>
        <taxon>Fungi</taxon>
        <taxon>Dikarya</taxon>
        <taxon>Ascomycota</taxon>
        <taxon>Pezizomycotina</taxon>
        <taxon>Sordariomycetes</taxon>
        <taxon>Hypocreomycetidae</taxon>
        <taxon>Hypocreales</taxon>
        <taxon>Nectriaceae</taxon>
        <taxon>Fusarium</taxon>
        <taxon>Fusarium oxysporum species complex</taxon>
    </lineage>
</organism>
<dbReference type="InterPro" id="IPR002575">
    <property type="entry name" value="Aminoglycoside_PTrfase"/>
</dbReference>
<comment type="caution">
    <text evidence="3">The sequence shown here is derived from an EMBL/GenBank/DDBJ whole genome shotgun (WGS) entry which is preliminary data.</text>
</comment>
<gene>
    <name evidence="4" type="ORF">BFJ68_g15986</name>
    <name evidence="3" type="ORF">BFJ69_g15445</name>
</gene>
<accession>A0A420MFA5</accession>
<reference evidence="5 6" key="1">
    <citation type="journal article" date="2018" name="Sci. Rep.">
        <title>Characterisation of pathogen-specific regions and novel effector candidates in Fusarium oxysporum f. sp. cepae.</title>
        <authorList>
            <person name="Armitage A.D."/>
            <person name="Taylor A."/>
            <person name="Sobczyk M.K."/>
            <person name="Baxter L."/>
            <person name="Greenfield B.P."/>
            <person name="Bates H.J."/>
            <person name="Wilson F."/>
            <person name="Jackson A.C."/>
            <person name="Ott S."/>
            <person name="Harrison R.J."/>
            <person name="Clarkson J.P."/>
        </authorList>
    </citation>
    <scope>NUCLEOTIDE SEQUENCE [LARGE SCALE GENOMIC DNA]</scope>
    <source>
        <strain evidence="3 5">Fo_A13</strain>
        <strain evidence="4 6">Fo_A28</strain>
    </source>
</reference>
<sequence length="293" mass="33551">MSTPYVPPDDGTATQRGGTDSLAIKNTLLRRLLTRIALKTTARLYKHNGPCIPISKHLIVKTGPFVHLTEAATMSFVAANTSIPVPAVHCSFIHKNRAFIVMERIQGNSLAEAWPTLSDADLDNIFAQLRQMFQELRALPPPPGTGVESCRGGSLRDSRIPRSRPRFGPFKCVQDFHRWLREDLRPEEQPDHMHDQEWKEIKEMVSKQDGPWPPPVFTHGDLNPFNILVRGGYVVGIIDWEFAGWYPCYWEYTSAWCGNHTRQAWQGFIAQFLDPYPAELEMEKTRQRWWGDI</sequence>
<protein>
    <recommendedName>
        <fullName evidence="2">Aminoglycoside phosphotransferase domain-containing protein</fullName>
    </recommendedName>
</protein>
<proteinExistence type="predicted"/>
<evidence type="ECO:0000313" key="5">
    <source>
        <dbReference type="Proteomes" id="UP000285084"/>
    </source>
</evidence>
<dbReference type="VEuPathDB" id="FungiDB:FOMG_18256"/>